<evidence type="ECO:0000313" key="4">
    <source>
        <dbReference type="Proteomes" id="UP001163821"/>
    </source>
</evidence>
<keyword evidence="4" id="KW-1185">Reference proteome</keyword>
<dbReference type="PANTHER" id="PTHR43818">
    <property type="entry name" value="BCDNA.GH03377"/>
    <property type="match status" value="1"/>
</dbReference>
<dbReference type="Pfam" id="PF19051">
    <property type="entry name" value="GFO_IDH_MocA_C2"/>
    <property type="match status" value="1"/>
</dbReference>
<dbReference type="InterPro" id="IPR006311">
    <property type="entry name" value="TAT_signal"/>
</dbReference>
<feature type="domain" description="Gfo/Idh/MocA-like oxidoreductase N-terminal" evidence="1">
    <location>
        <begin position="43"/>
        <end position="171"/>
    </location>
</feature>
<dbReference type="SUPFAM" id="SSF55347">
    <property type="entry name" value="Glyceraldehyde-3-phosphate dehydrogenase-like, C-terminal domain"/>
    <property type="match status" value="1"/>
</dbReference>
<gene>
    <name evidence="3" type="ORF">N2K84_16190</name>
</gene>
<accession>A0AA41Y6E8</accession>
<evidence type="ECO:0000313" key="3">
    <source>
        <dbReference type="EMBL" id="MCW0484281.1"/>
    </source>
</evidence>
<dbReference type="Proteomes" id="UP001163821">
    <property type="component" value="Unassembled WGS sequence"/>
</dbReference>
<dbReference type="SUPFAM" id="SSF51735">
    <property type="entry name" value="NAD(P)-binding Rossmann-fold domains"/>
    <property type="match status" value="1"/>
</dbReference>
<organism evidence="3 4">
    <name type="scientific">Gaoshiqia sediminis</name>
    <dbReference type="NCBI Taxonomy" id="2986998"/>
    <lineage>
        <taxon>Bacteria</taxon>
        <taxon>Pseudomonadati</taxon>
        <taxon>Bacteroidota</taxon>
        <taxon>Bacteroidia</taxon>
        <taxon>Marinilabiliales</taxon>
        <taxon>Prolixibacteraceae</taxon>
        <taxon>Gaoshiqia</taxon>
    </lineage>
</organism>
<dbReference type="InterPro" id="IPR000683">
    <property type="entry name" value="Gfo/Idh/MocA-like_OxRdtase_N"/>
</dbReference>
<dbReference type="PROSITE" id="PS51257">
    <property type="entry name" value="PROKAR_LIPOPROTEIN"/>
    <property type="match status" value="1"/>
</dbReference>
<dbReference type="AlphaFoldDB" id="A0AA41Y6E8"/>
<dbReference type="RefSeq" id="WP_282592874.1">
    <property type="nucleotide sequence ID" value="NZ_JAPAAF010000033.1"/>
</dbReference>
<comment type="caution">
    <text evidence="3">The sequence shown here is derived from an EMBL/GenBank/DDBJ whole genome shotgun (WGS) entry which is preliminary data.</text>
</comment>
<dbReference type="InterPro" id="IPR036291">
    <property type="entry name" value="NAD(P)-bd_dom_sf"/>
</dbReference>
<dbReference type="EMBL" id="JAPAAF010000033">
    <property type="protein sequence ID" value="MCW0484281.1"/>
    <property type="molecule type" value="Genomic_DNA"/>
</dbReference>
<dbReference type="PANTHER" id="PTHR43818:SF5">
    <property type="entry name" value="OXIDOREDUCTASE FAMILY PROTEIN"/>
    <property type="match status" value="1"/>
</dbReference>
<reference evidence="3" key="1">
    <citation type="submission" date="2022-10" db="EMBL/GenBank/DDBJ databases">
        <title>Gaoshiqiia sediminis gen. nov., sp. nov., isolated from coastal sediment.</title>
        <authorList>
            <person name="Yu W.X."/>
            <person name="Mu D.S."/>
            <person name="Du J.Z."/>
            <person name="Liang Y.Q."/>
        </authorList>
    </citation>
    <scope>NUCLEOTIDE SEQUENCE</scope>
    <source>
        <strain evidence="3">A06</strain>
    </source>
</reference>
<feature type="domain" description="Gfo/Idh/MocA-like oxidoreductase bacterial type C-terminal" evidence="2">
    <location>
        <begin position="209"/>
        <end position="440"/>
    </location>
</feature>
<dbReference type="InterPro" id="IPR043906">
    <property type="entry name" value="Gfo/Idh/MocA_OxRdtase_bact_C"/>
</dbReference>
<name>A0AA41Y6E8_9BACT</name>
<protein>
    <submittedName>
        <fullName evidence="3">Gfo/Idh/MocA family oxidoreductase</fullName>
    </submittedName>
</protein>
<dbReference type="InterPro" id="IPR050463">
    <property type="entry name" value="Gfo/Idh/MocA_oxidrdct_glycsds"/>
</dbReference>
<dbReference type="PROSITE" id="PS51318">
    <property type="entry name" value="TAT"/>
    <property type="match status" value="1"/>
</dbReference>
<dbReference type="GO" id="GO:0000166">
    <property type="term" value="F:nucleotide binding"/>
    <property type="evidence" value="ECO:0007669"/>
    <property type="project" value="InterPro"/>
</dbReference>
<dbReference type="Gene3D" id="3.30.360.10">
    <property type="entry name" value="Dihydrodipicolinate Reductase, domain 2"/>
    <property type="match status" value="1"/>
</dbReference>
<evidence type="ECO:0000259" key="1">
    <source>
        <dbReference type="Pfam" id="PF01408"/>
    </source>
</evidence>
<dbReference type="Gene3D" id="3.40.50.720">
    <property type="entry name" value="NAD(P)-binding Rossmann-like Domain"/>
    <property type="match status" value="1"/>
</dbReference>
<dbReference type="Pfam" id="PF01408">
    <property type="entry name" value="GFO_IDH_MocA"/>
    <property type="match status" value="1"/>
</dbReference>
<proteinExistence type="predicted"/>
<sequence length="442" mass="49365">MKKQLSKGISRRQFLNTAAIGLAGLTVLPSLTACQKTVAPDHINLGFIGMGRQSMFLLNGFIQIPGVRVIAGCDVYGRKRQRFENRVNEFYQKNNVQVDVKTYEKYEELIAREDIDAVVIAVPDHAHAMIAIAACKAGKDVYLEKPMTFTIFEGQQLKKVVRETNRILGIGSQQRSDPNFQHAVKMVQTGQLGAIEKVYAYVGAPPTPYNLPEEQLPEDLNWDLWLGPLPETIHFNNELNPPISLDPEEHEKIWGAWRWYKEMGGGFTTDWGAHMFDIAQWGLGMDGSGPVEISPLGENSEFISYTYANGVVMTSEPFDEGLTKGVKFIGDKGWIEVSRGHYKASDDALLPPPGKDTDESVPYETKIPHQIDFIEAVRKRVDPIVPVEIGHSSCTVCTLGNIAVDLGRTIKWNPATETFADDEDGAATAKLHYHYREGWKLM</sequence>
<evidence type="ECO:0000259" key="2">
    <source>
        <dbReference type="Pfam" id="PF19051"/>
    </source>
</evidence>